<dbReference type="AlphaFoldDB" id="A0AAP0PNR7"/>
<evidence type="ECO:0000313" key="1">
    <source>
        <dbReference type="EMBL" id="KAK9148600.1"/>
    </source>
</evidence>
<comment type="caution">
    <text evidence="1">The sequence shown here is derived from an EMBL/GenBank/DDBJ whole genome shotgun (WGS) entry which is preliminary data.</text>
</comment>
<name>A0AAP0PNR7_9MAGN</name>
<sequence length="65" mass="7470">MVLGVLTLNCDTAKTLARVFGRFDARFRVRTVISAYRRVTNHPIPIPLLLNYSLIRNSLFHISIK</sequence>
<dbReference type="Proteomes" id="UP001419268">
    <property type="component" value="Unassembled WGS sequence"/>
</dbReference>
<evidence type="ECO:0000313" key="2">
    <source>
        <dbReference type="Proteomes" id="UP001419268"/>
    </source>
</evidence>
<proteinExistence type="predicted"/>
<dbReference type="EMBL" id="JBBNAG010000003">
    <property type="protein sequence ID" value="KAK9148600.1"/>
    <property type="molecule type" value="Genomic_DNA"/>
</dbReference>
<organism evidence="1 2">
    <name type="scientific">Stephania cephalantha</name>
    <dbReference type="NCBI Taxonomy" id="152367"/>
    <lineage>
        <taxon>Eukaryota</taxon>
        <taxon>Viridiplantae</taxon>
        <taxon>Streptophyta</taxon>
        <taxon>Embryophyta</taxon>
        <taxon>Tracheophyta</taxon>
        <taxon>Spermatophyta</taxon>
        <taxon>Magnoliopsida</taxon>
        <taxon>Ranunculales</taxon>
        <taxon>Menispermaceae</taxon>
        <taxon>Menispermoideae</taxon>
        <taxon>Cissampelideae</taxon>
        <taxon>Stephania</taxon>
    </lineage>
</organism>
<gene>
    <name evidence="1" type="ORF">Scep_007357</name>
</gene>
<accession>A0AAP0PNR7</accession>
<protein>
    <submittedName>
        <fullName evidence="1">Uncharacterized protein</fullName>
    </submittedName>
</protein>
<reference evidence="1 2" key="1">
    <citation type="submission" date="2024-01" db="EMBL/GenBank/DDBJ databases">
        <title>Genome assemblies of Stephania.</title>
        <authorList>
            <person name="Yang L."/>
        </authorList>
    </citation>
    <scope>NUCLEOTIDE SEQUENCE [LARGE SCALE GENOMIC DNA]</scope>
    <source>
        <strain evidence="1">JXDWG</strain>
        <tissue evidence="1">Leaf</tissue>
    </source>
</reference>
<keyword evidence="2" id="KW-1185">Reference proteome</keyword>